<evidence type="ECO:0000256" key="2">
    <source>
        <dbReference type="ARBA" id="ARBA00004735"/>
    </source>
</evidence>
<evidence type="ECO:0000259" key="9">
    <source>
        <dbReference type="Pfam" id="PF01379"/>
    </source>
</evidence>
<accession>A0ABX5LLI9</accession>
<evidence type="ECO:0000313" key="10">
    <source>
        <dbReference type="EMBL" id="PWK98215.1"/>
    </source>
</evidence>
<gene>
    <name evidence="10" type="ORF">B0H50_11422</name>
</gene>
<dbReference type="Gene3D" id="3.30.160.40">
    <property type="entry name" value="Porphobilinogen deaminase, C-terminal domain"/>
    <property type="match status" value="1"/>
</dbReference>
<dbReference type="SUPFAM" id="SSF54782">
    <property type="entry name" value="Porphobilinogen deaminase (hydroxymethylbilane synthase), C-terminal domain"/>
    <property type="match status" value="1"/>
</dbReference>
<dbReference type="EMBL" id="QGHD01000014">
    <property type="protein sequence ID" value="PWK98215.1"/>
    <property type="molecule type" value="Genomic_DNA"/>
</dbReference>
<keyword evidence="6" id="KW-0627">Porphyrin biosynthesis</keyword>
<comment type="caution">
    <text evidence="10">The sequence shown here is derived from an EMBL/GenBank/DDBJ whole genome shotgun (WGS) entry which is preliminary data.</text>
</comment>
<evidence type="ECO:0000256" key="6">
    <source>
        <dbReference type="ARBA" id="ARBA00023244"/>
    </source>
</evidence>
<dbReference type="RefSeq" id="WP_106198680.1">
    <property type="nucleotide sequence ID" value="NZ_JAXEIU010000032.1"/>
</dbReference>
<evidence type="ECO:0000256" key="3">
    <source>
        <dbReference type="ARBA" id="ARBA00005638"/>
    </source>
</evidence>
<evidence type="ECO:0000256" key="1">
    <source>
        <dbReference type="ARBA" id="ARBA00002869"/>
    </source>
</evidence>
<dbReference type="PRINTS" id="PR00151">
    <property type="entry name" value="PORPHBDMNASE"/>
</dbReference>
<dbReference type="NCBIfam" id="TIGR00212">
    <property type="entry name" value="hemC"/>
    <property type="match status" value="1"/>
</dbReference>
<name>A0ABX5LLI9_9BACT</name>
<comment type="function">
    <text evidence="1">Tetrapolymerization of the monopyrrole PBG into the hydroxymethylbilane pre-uroporphyrinogen in several discrete steps.</text>
</comment>
<comment type="similarity">
    <text evidence="3">Belongs to the HMBS family.</text>
</comment>
<dbReference type="EC" id="2.5.1.61" evidence="4 8"/>
<dbReference type="Proteomes" id="UP000245523">
    <property type="component" value="Unassembled WGS sequence"/>
</dbReference>
<reference evidence="10 11" key="1">
    <citation type="submission" date="2018-05" db="EMBL/GenBank/DDBJ databases">
        <title>Animal gut microbial communities from fecal samples from Wisconsin, USA.</title>
        <authorList>
            <person name="Neumann A."/>
        </authorList>
    </citation>
    <scope>NUCLEOTIDE SEQUENCE [LARGE SCALE GENOMIC DNA]</scope>
    <source>
        <strain evidence="10 11">UWS4</strain>
    </source>
</reference>
<keyword evidence="5" id="KW-0808">Transferase</keyword>
<dbReference type="InterPro" id="IPR000860">
    <property type="entry name" value="HemC"/>
</dbReference>
<comment type="pathway">
    <text evidence="2">Porphyrin-containing compound metabolism; protoporphyrin-IX biosynthesis; coproporphyrinogen-III from 5-aminolevulinate: step 2/4.</text>
</comment>
<dbReference type="PANTHER" id="PTHR11557:SF0">
    <property type="entry name" value="PORPHOBILINOGEN DEAMINASE"/>
    <property type="match status" value="1"/>
</dbReference>
<protein>
    <recommendedName>
        <fullName evidence="4 8">Hydroxymethylbilane synthase</fullName>
        <ecNumber evidence="4 8">2.5.1.61</ecNumber>
    </recommendedName>
</protein>
<evidence type="ECO:0000313" key="11">
    <source>
        <dbReference type="Proteomes" id="UP000245523"/>
    </source>
</evidence>
<evidence type="ECO:0000256" key="4">
    <source>
        <dbReference type="ARBA" id="ARBA00012655"/>
    </source>
</evidence>
<comment type="catalytic activity">
    <reaction evidence="7">
        <text>4 porphobilinogen + H2O = hydroxymethylbilane + 4 NH4(+)</text>
        <dbReference type="Rhea" id="RHEA:13185"/>
        <dbReference type="ChEBI" id="CHEBI:15377"/>
        <dbReference type="ChEBI" id="CHEBI:28938"/>
        <dbReference type="ChEBI" id="CHEBI:57845"/>
        <dbReference type="ChEBI" id="CHEBI:58126"/>
        <dbReference type="EC" id="2.5.1.61"/>
    </reaction>
</comment>
<proteinExistence type="inferred from homology"/>
<dbReference type="PANTHER" id="PTHR11557">
    <property type="entry name" value="PORPHOBILINOGEN DEAMINASE"/>
    <property type="match status" value="1"/>
</dbReference>
<organism evidence="10 11">
    <name type="scientific">Hallerella porci</name>
    <dbReference type="NCBI Taxonomy" id="1945871"/>
    <lineage>
        <taxon>Bacteria</taxon>
        <taxon>Pseudomonadati</taxon>
        <taxon>Fibrobacterota</taxon>
        <taxon>Fibrobacteria</taxon>
        <taxon>Fibrobacterales</taxon>
        <taxon>Fibrobacteraceae</taxon>
        <taxon>Hallerella</taxon>
    </lineage>
</organism>
<feature type="domain" description="Porphobilinogen deaminase N-terminal" evidence="9">
    <location>
        <begin position="4"/>
        <end position="205"/>
    </location>
</feature>
<dbReference type="InterPro" id="IPR036803">
    <property type="entry name" value="Porphobilinogen_deaminase_C_sf"/>
</dbReference>
<evidence type="ECO:0000256" key="7">
    <source>
        <dbReference type="ARBA" id="ARBA00048169"/>
    </source>
</evidence>
<evidence type="ECO:0000256" key="5">
    <source>
        <dbReference type="ARBA" id="ARBA00022679"/>
    </source>
</evidence>
<dbReference type="PIRSF" id="PIRSF001438">
    <property type="entry name" value="4pyrrol_synth_OHMeBilane_synth"/>
    <property type="match status" value="1"/>
</dbReference>
<keyword evidence="11" id="KW-1185">Reference proteome</keyword>
<sequence>METVRIGTRGSALALAQAHLTQDLIQREFPQLKAEICVIKTSGDKDHVRSLVSFGGQGVFVKEIEEALLENRIDIAVHSLKDVPDSMDARLELSGFLKRENPRDVLVSNGVRFDDLKPNAKIGTGSPRRVLQLKKMRPDVHCVNLRGNLPSRIEKVKTGELDAILLGAAGLNRLGLAKSISEIFAVENVTPAIGQGIIAIQSCVNNLRAKEIAKKISDETTVIAARAERLWMNLLGGGCRVPMGAILEPQNKNFLFTAYLSDPANGNFLRLAQKFSAEDLAENICEKSLKNFAEKFIAECRKKNIRLPSDVAGTEAIAAFWNAEH</sequence>
<evidence type="ECO:0000256" key="8">
    <source>
        <dbReference type="NCBIfam" id="TIGR00212"/>
    </source>
</evidence>
<dbReference type="SUPFAM" id="SSF53850">
    <property type="entry name" value="Periplasmic binding protein-like II"/>
    <property type="match status" value="1"/>
</dbReference>
<dbReference type="Pfam" id="PF01379">
    <property type="entry name" value="Porphobil_deam"/>
    <property type="match status" value="1"/>
</dbReference>
<dbReference type="Gene3D" id="3.40.190.10">
    <property type="entry name" value="Periplasmic binding protein-like II"/>
    <property type="match status" value="2"/>
</dbReference>
<dbReference type="InterPro" id="IPR022417">
    <property type="entry name" value="Porphobilin_deaminase_N"/>
</dbReference>